<dbReference type="EMBL" id="CP021780">
    <property type="protein sequence ID" value="ASA21286.1"/>
    <property type="molecule type" value="Genomic_DNA"/>
</dbReference>
<dbReference type="OrthoDB" id="9803733at2"/>
<dbReference type="Gene3D" id="1.10.10.10">
    <property type="entry name" value="Winged helix-like DNA-binding domain superfamily/Winged helix DNA-binding domain"/>
    <property type="match status" value="1"/>
</dbReference>
<accession>A0A2Z2K5C7</accession>
<protein>
    <recommendedName>
        <fullName evidence="3">Helix-turn-helix domain-containing protein</fullName>
    </recommendedName>
</protein>
<dbReference type="Pfam" id="PF13730">
    <property type="entry name" value="HTH_36"/>
    <property type="match status" value="1"/>
</dbReference>
<organism evidence="1 2">
    <name type="scientific">Paenibacillus donghaensis</name>
    <dbReference type="NCBI Taxonomy" id="414771"/>
    <lineage>
        <taxon>Bacteria</taxon>
        <taxon>Bacillati</taxon>
        <taxon>Bacillota</taxon>
        <taxon>Bacilli</taxon>
        <taxon>Bacillales</taxon>
        <taxon>Paenibacillaceae</taxon>
        <taxon>Paenibacillus</taxon>
    </lineage>
</organism>
<dbReference type="InterPro" id="IPR036388">
    <property type="entry name" value="WH-like_DNA-bd_sf"/>
</dbReference>
<evidence type="ECO:0000313" key="2">
    <source>
        <dbReference type="Proteomes" id="UP000249890"/>
    </source>
</evidence>
<reference evidence="1 2" key="1">
    <citation type="submission" date="2017-06" db="EMBL/GenBank/DDBJ databases">
        <title>Complete genome sequence of Paenibacillus donghaensis KCTC 13049T isolated from East Sea sediment, South Korea.</title>
        <authorList>
            <person name="Jung B.K."/>
            <person name="Hong S.-J."/>
            <person name="Shin J.-H."/>
        </authorList>
    </citation>
    <scope>NUCLEOTIDE SEQUENCE [LARGE SCALE GENOMIC DNA]</scope>
    <source>
        <strain evidence="1 2">KCTC 13049</strain>
    </source>
</reference>
<dbReference type="Proteomes" id="UP000249890">
    <property type="component" value="Chromosome"/>
</dbReference>
<dbReference type="AlphaFoldDB" id="A0A2Z2K5C7"/>
<evidence type="ECO:0000313" key="1">
    <source>
        <dbReference type="EMBL" id="ASA21286.1"/>
    </source>
</evidence>
<keyword evidence="2" id="KW-1185">Reference proteome</keyword>
<evidence type="ECO:0008006" key="3">
    <source>
        <dbReference type="Google" id="ProtNLM"/>
    </source>
</evidence>
<proteinExistence type="predicted"/>
<dbReference type="RefSeq" id="WP_087915299.1">
    <property type="nucleotide sequence ID" value="NZ_CP021780.1"/>
</dbReference>
<dbReference type="KEGG" id="pdh:B9T62_11110"/>
<name>A0A2Z2K5C7_9BACL</name>
<gene>
    <name evidence="1" type="ORF">B9T62_11110</name>
</gene>
<sequence>MPPKKKKNFFTAPNDSFEIGLNPFQIAVYLYLTRCSNNSDSAFPSFSTIALKSGMGERKAKEVVKELVEMGLIKKQQRWGEKGRQSNVYQVVEPAAEGNNTSPQREGLSAPDALTLVHDMHNPSAPHAQYKELYINNQDKNIKRYIDLPIDDHVFLNIYNAEFKRSLKKEHPKITEEQLQHITYHIELLQEWEITVEEFREQVRDHFETLAKKNNGSILAFIPSFMRRFEIPYTGFDG</sequence>